<evidence type="ECO:0000256" key="6">
    <source>
        <dbReference type="ARBA" id="ARBA00022842"/>
    </source>
</evidence>
<reference evidence="23 24" key="1">
    <citation type="journal article" date="2021" name="Environ. Microbiol.">
        <title>Gene family expansions and transcriptome signatures uncover fungal adaptations to wood decay.</title>
        <authorList>
            <person name="Hage H."/>
            <person name="Miyauchi S."/>
            <person name="Viragh M."/>
            <person name="Drula E."/>
            <person name="Min B."/>
            <person name="Chaduli D."/>
            <person name="Navarro D."/>
            <person name="Favel A."/>
            <person name="Norest M."/>
            <person name="Lesage-Meessen L."/>
            <person name="Balint B."/>
            <person name="Merenyi Z."/>
            <person name="de Eugenio L."/>
            <person name="Morin E."/>
            <person name="Martinez A.T."/>
            <person name="Baldrian P."/>
            <person name="Stursova M."/>
            <person name="Martinez M.J."/>
            <person name="Novotny C."/>
            <person name="Magnuson J.K."/>
            <person name="Spatafora J.W."/>
            <person name="Maurice S."/>
            <person name="Pangilinan J."/>
            <person name="Andreopoulos W."/>
            <person name="LaButti K."/>
            <person name="Hundley H."/>
            <person name="Na H."/>
            <person name="Kuo A."/>
            <person name="Barry K."/>
            <person name="Lipzen A."/>
            <person name="Henrissat B."/>
            <person name="Riley R."/>
            <person name="Ahrendt S."/>
            <person name="Nagy L.G."/>
            <person name="Grigoriev I.V."/>
            <person name="Martin F."/>
            <person name="Rosso M.N."/>
        </authorList>
    </citation>
    <scope>NUCLEOTIDE SEQUENCE [LARGE SCALE GENOMIC DNA]</scope>
    <source>
        <strain evidence="23 24">CIRM-BRFM 1785</strain>
    </source>
</reference>
<dbReference type="PANTHER" id="PTHR43758">
    <property type="entry name" value="7,8-DIHYDRO-8-OXOGUANINE TRIPHOSPHATASE"/>
    <property type="match status" value="1"/>
</dbReference>
<comment type="catalytic activity">
    <reaction evidence="20">
        <text>N(6)-methyl-dATP + H2O = N(6)-methyl-dAMP + diphosphate + H(+)</text>
        <dbReference type="Rhea" id="RHEA:67604"/>
        <dbReference type="ChEBI" id="CHEBI:15377"/>
        <dbReference type="ChEBI" id="CHEBI:15378"/>
        <dbReference type="ChEBI" id="CHEBI:33019"/>
        <dbReference type="ChEBI" id="CHEBI:169976"/>
        <dbReference type="ChEBI" id="CHEBI:172872"/>
    </reaction>
    <physiologicalReaction direction="left-to-right" evidence="20">
        <dbReference type="Rhea" id="RHEA:67605"/>
    </physiologicalReaction>
</comment>
<comment type="catalytic activity">
    <reaction evidence="8">
        <text>2-oxo-dATP + H2O = 2-oxo-dAMP + diphosphate + H(+)</text>
        <dbReference type="Rhea" id="RHEA:31583"/>
        <dbReference type="ChEBI" id="CHEBI:15377"/>
        <dbReference type="ChEBI" id="CHEBI:15378"/>
        <dbReference type="ChEBI" id="CHEBI:33019"/>
        <dbReference type="ChEBI" id="CHEBI:63212"/>
        <dbReference type="ChEBI" id="CHEBI:77897"/>
        <dbReference type="EC" id="3.6.1.56"/>
    </reaction>
    <physiologicalReaction direction="left-to-right" evidence="8">
        <dbReference type="Rhea" id="RHEA:31584"/>
    </physiologicalReaction>
</comment>
<gene>
    <name evidence="23" type="ORF">C8Q71DRAFT_710171</name>
</gene>
<dbReference type="RefSeq" id="XP_047777835.1">
    <property type="nucleotide sequence ID" value="XM_047920723.1"/>
</dbReference>
<comment type="subunit">
    <text evidence="3">Monomer.</text>
</comment>
<evidence type="ECO:0000256" key="20">
    <source>
        <dbReference type="ARBA" id="ARBA00049032"/>
    </source>
</evidence>
<evidence type="ECO:0000259" key="22">
    <source>
        <dbReference type="Pfam" id="PF00293"/>
    </source>
</evidence>
<dbReference type="InterPro" id="IPR003563">
    <property type="entry name" value="8ODP"/>
</dbReference>
<comment type="function">
    <text evidence="21">Oxidized purine nucleoside triphosphate hydrolase which is a prominent sanitizer of the oxidized nucleotide pool. Catalyzes the hydrolysis of 2-oxo-dATP (2-hydroxy-dATP) into 2-oxo-dAMP. Also has a significant hydrolase activity toward 2-oxo-ATP, 8-oxo-dGTP and 8-oxo-dATP. Through the hydrolysis of oxidized purine nucleoside triphosphates, prevents their incorporation into DNA and the subsequent transversions A:T to C:G and G:C to T:A. Also catalyzes the hydrolysis of methylated purine nucleoside triphosphate preventing their integration into DNA. Through this antimutagenic activity protects cells from oxidative stress.</text>
</comment>
<dbReference type="GeneID" id="72001455"/>
<evidence type="ECO:0000256" key="21">
    <source>
        <dbReference type="ARBA" id="ARBA00053094"/>
    </source>
</evidence>
<evidence type="ECO:0000256" key="4">
    <source>
        <dbReference type="ARBA" id="ARBA00022723"/>
    </source>
</evidence>
<comment type="cofactor">
    <cofactor evidence="1">
        <name>Mg(2+)</name>
        <dbReference type="ChEBI" id="CHEBI:18420"/>
    </cofactor>
</comment>
<dbReference type="SUPFAM" id="SSF55811">
    <property type="entry name" value="Nudix"/>
    <property type="match status" value="1"/>
</dbReference>
<evidence type="ECO:0000313" key="23">
    <source>
        <dbReference type="EMBL" id="KAH9835402.1"/>
    </source>
</evidence>
<evidence type="ECO:0000256" key="8">
    <source>
        <dbReference type="ARBA" id="ARBA00024459"/>
    </source>
</evidence>
<dbReference type="InterPro" id="IPR000086">
    <property type="entry name" value="NUDIX_hydrolase_dom"/>
</dbReference>
<dbReference type="Gene3D" id="3.90.79.10">
    <property type="entry name" value="Nucleoside Triphosphate Pyrophosphohydrolase"/>
    <property type="match status" value="1"/>
</dbReference>
<evidence type="ECO:0000256" key="16">
    <source>
        <dbReference type="ARBA" id="ARBA00031927"/>
    </source>
</evidence>
<comment type="catalytic activity">
    <reaction evidence="10">
        <text>2-oxo-ATP + H2O = 2-oxo-AMP + diphosphate + H(+)</text>
        <dbReference type="Rhea" id="RHEA:67392"/>
        <dbReference type="ChEBI" id="CHEBI:15377"/>
        <dbReference type="ChEBI" id="CHEBI:15378"/>
        <dbReference type="ChEBI" id="CHEBI:33019"/>
        <dbReference type="ChEBI" id="CHEBI:71395"/>
        <dbReference type="ChEBI" id="CHEBI:172878"/>
    </reaction>
    <physiologicalReaction direction="left-to-right" evidence="10">
        <dbReference type="Rhea" id="RHEA:67393"/>
    </physiologicalReaction>
</comment>
<keyword evidence="24" id="KW-1185">Reference proteome</keyword>
<accession>A0ABQ8KDG3</accession>
<evidence type="ECO:0000256" key="17">
    <source>
        <dbReference type="ARBA" id="ARBA00032071"/>
    </source>
</evidence>
<comment type="catalytic activity">
    <reaction evidence="7">
        <text>8-oxo-dATP + H2O = 8-oxo-dAMP + diphosphate + H(+)</text>
        <dbReference type="Rhea" id="RHEA:65396"/>
        <dbReference type="ChEBI" id="CHEBI:15377"/>
        <dbReference type="ChEBI" id="CHEBI:15378"/>
        <dbReference type="ChEBI" id="CHEBI:33019"/>
        <dbReference type="ChEBI" id="CHEBI:71361"/>
        <dbReference type="ChEBI" id="CHEBI:172871"/>
    </reaction>
    <physiologicalReaction direction="left-to-right" evidence="7">
        <dbReference type="Rhea" id="RHEA:65397"/>
    </physiologicalReaction>
</comment>
<dbReference type="Pfam" id="PF00293">
    <property type="entry name" value="NUDIX"/>
    <property type="match status" value="1"/>
</dbReference>
<sequence length="210" mass="23343">MSANPAKIPPGLQHDGLEALSLLCQSGSMDWLPVAKAKLYTNAFVRQDGKLLLGYKKRGFGKGLYNGFGGKVDKGETPAEAAARELEGRLSGITAQLEHRATLLFMSPEITEAAHIEVYYAEKFEGTVTESEEMRPEWFAIPDTEARHKDVIQNPKQVDDASGLRFIPYDEMWEDDALWLPAFLSGHRFIGRADFGIDGHLQKSWFALAS</sequence>
<protein>
    <recommendedName>
        <fullName evidence="12">Oxidized purine nucleoside triphosphate hydrolase</fullName>
        <ecNumber evidence="11">3.6.1.56</ecNumber>
    </recommendedName>
    <alternativeName>
        <fullName evidence="16">2-hydroxy-dATP diphosphatase</fullName>
    </alternativeName>
    <alternativeName>
        <fullName evidence="15">7,8-dihydro-8-oxoguanine triphosphatase</fullName>
    </alternativeName>
    <alternativeName>
        <fullName evidence="14">8-oxo-dGTPase</fullName>
    </alternativeName>
    <alternativeName>
        <fullName evidence="17">Methylated purine nucleoside triphosphate hydrolase</fullName>
    </alternativeName>
    <alternativeName>
        <fullName evidence="13">Nucleoside diphosphate-linked moiety X motif 1</fullName>
    </alternativeName>
</protein>
<dbReference type="Proteomes" id="UP000814176">
    <property type="component" value="Unassembled WGS sequence"/>
</dbReference>
<keyword evidence="5" id="KW-0378">Hydrolase</keyword>
<comment type="catalytic activity">
    <reaction evidence="18">
        <text>N(6)-methyl-ATP + H2O = N(6)-methyl-AMP + diphosphate + H(+)</text>
        <dbReference type="Rhea" id="RHEA:67608"/>
        <dbReference type="ChEBI" id="CHEBI:15377"/>
        <dbReference type="ChEBI" id="CHEBI:15378"/>
        <dbReference type="ChEBI" id="CHEBI:33019"/>
        <dbReference type="ChEBI" id="CHEBI:144842"/>
        <dbReference type="ChEBI" id="CHEBI:172873"/>
    </reaction>
    <physiologicalReaction direction="left-to-right" evidence="18">
        <dbReference type="Rhea" id="RHEA:67609"/>
    </physiologicalReaction>
</comment>
<proteinExistence type="inferred from homology"/>
<evidence type="ECO:0000256" key="19">
    <source>
        <dbReference type="ARBA" id="ARBA00048894"/>
    </source>
</evidence>
<evidence type="ECO:0000256" key="18">
    <source>
        <dbReference type="ARBA" id="ARBA00048002"/>
    </source>
</evidence>
<evidence type="ECO:0000256" key="10">
    <source>
        <dbReference type="ARBA" id="ARBA00024596"/>
    </source>
</evidence>
<evidence type="ECO:0000256" key="3">
    <source>
        <dbReference type="ARBA" id="ARBA00011245"/>
    </source>
</evidence>
<evidence type="ECO:0000313" key="24">
    <source>
        <dbReference type="Proteomes" id="UP000814176"/>
    </source>
</evidence>
<evidence type="ECO:0000256" key="1">
    <source>
        <dbReference type="ARBA" id="ARBA00001946"/>
    </source>
</evidence>
<keyword evidence="4" id="KW-0479">Metal-binding</keyword>
<comment type="catalytic activity">
    <reaction evidence="19">
        <text>O(6)-methyl-dGTP + H2O = O(6)-methyl-dGMP + diphosphate + H(+)</text>
        <dbReference type="Rhea" id="RHEA:67600"/>
        <dbReference type="ChEBI" id="CHEBI:15377"/>
        <dbReference type="ChEBI" id="CHEBI:15378"/>
        <dbReference type="ChEBI" id="CHEBI:33019"/>
        <dbReference type="ChEBI" id="CHEBI:169974"/>
        <dbReference type="ChEBI" id="CHEBI:169975"/>
    </reaction>
    <physiologicalReaction direction="left-to-right" evidence="19">
        <dbReference type="Rhea" id="RHEA:67601"/>
    </physiologicalReaction>
</comment>
<organism evidence="23 24">
    <name type="scientific">Rhodofomes roseus</name>
    <dbReference type="NCBI Taxonomy" id="34475"/>
    <lineage>
        <taxon>Eukaryota</taxon>
        <taxon>Fungi</taxon>
        <taxon>Dikarya</taxon>
        <taxon>Basidiomycota</taxon>
        <taxon>Agaricomycotina</taxon>
        <taxon>Agaricomycetes</taxon>
        <taxon>Polyporales</taxon>
        <taxon>Rhodofomes</taxon>
    </lineage>
</organism>
<evidence type="ECO:0000256" key="11">
    <source>
        <dbReference type="ARBA" id="ARBA00026103"/>
    </source>
</evidence>
<name>A0ABQ8KDG3_9APHY</name>
<evidence type="ECO:0000256" key="14">
    <source>
        <dbReference type="ARBA" id="ARBA00030634"/>
    </source>
</evidence>
<keyword evidence="6" id="KW-0460">Magnesium</keyword>
<evidence type="ECO:0000256" key="12">
    <source>
        <dbReference type="ARBA" id="ARBA00026218"/>
    </source>
</evidence>
<evidence type="ECO:0000256" key="2">
    <source>
        <dbReference type="ARBA" id="ARBA00005582"/>
    </source>
</evidence>
<evidence type="ECO:0000256" key="7">
    <source>
        <dbReference type="ARBA" id="ARBA00024448"/>
    </source>
</evidence>
<feature type="domain" description="Nudix hydrolase" evidence="22">
    <location>
        <begin position="45"/>
        <end position="151"/>
    </location>
</feature>
<dbReference type="EC" id="3.6.1.56" evidence="11"/>
<evidence type="ECO:0000256" key="15">
    <source>
        <dbReference type="ARBA" id="ARBA00030682"/>
    </source>
</evidence>
<evidence type="ECO:0000256" key="13">
    <source>
        <dbReference type="ARBA" id="ARBA00029673"/>
    </source>
</evidence>
<comment type="caution">
    <text evidence="23">The sequence shown here is derived from an EMBL/GenBank/DDBJ whole genome shotgun (WGS) entry which is preliminary data.</text>
</comment>
<comment type="catalytic activity">
    <reaction evidence="9">
        <text>8-oxo-dGTP + H2O = 8-oxo-dGMP + diphosphate + H(+)</text>
        <dbReference type="Rhea" id="RHEA:31575"/>
        <dbReference type="ChEBI" id="CHEBI:15377"/>
        <dbReference type="ChEBI" id="CHEBI:15378"/>
        <dbReference type="ChEBI" id="CHEBI:33019"/>
        <dbReference type="ChEBI" id="CHEBI:63224"/>
        <dbReference type="ChEBI" id="CHEBI:77896"/>
    </reaction>
    <physiologicalReaction direction="left-to-right" evidence="9">
        <dbReference type="Rhea" id="RHEA:31576"/>
    </physiologicalReaction>
</comment>
<evidence type="ECO:0000256" key="5">
    <source>
        <dbReference type="ARBA" id="ARBA00022801"/>
    </source>
</evidence>
<dbReference type="EMBL" id="JADCUA010000013">
    <property type="protein sequence ID" value="KAH9835402.1"/>
    <property type="molecule type" value="Genomic_DNA"/>
</dbReference>
<dbReference type="PANTHER" id="PTHR43758:SF2">
    <property type="entry name" value="OXIDIZED PURINE NUCLEOSIDE TRIPHOSPHATE HYDROLASE"/>
    <property type="match status" value="1"/>
</dbReference>
<dbReference type="InterPro" id="IPR015797">
    <property type="entry name" value="NUDIX_hydrolase-like_dom_sf"/>
</dbReference>
<dbReference type="PRINTS" id="PR01403">
    <property type="entry name" value="8OXTPHPHTASE"/>
</dbReference>
<evidence type="ECO:0000256" key="9">
    <source>
        <dbReference type="ARBA" id="ARBA00024486"/>
    </source>
</evidence>
<comment type="similarity">
    <text evidence="2">Belongs to the Nudix hydrolase family.</text>
</comment>
<dbReference type="CDD" id="cd03427">
    <property type="entry name" value="NUDIX_MTH1_Nudt1"/>
    <property type="match status" value="1"/>
</dbReference>